<accession>A0A6J5N2N1</accession>
<dbReference type="EMBL" id="LR796566">
    <property type="protein sequence ID" value="CAB4151563.1"/>
    <property type="molecule type" value="Genomic_DNA"/>
</dbReference>
<gene>
    <name evidence="1" type="ORF">UFOVP587_22</name>
</gene>
<evidence type="ECO:0000313" key="1">
    <source>
        <dbReference type="EMBL" id="CAB4151563.1"/>
    </source>
</evidence>
<name>A0A6J5N2N1_9CAUD</name>
<organism evidence="1">
    <name type="scientific">uncultured Caudovirales phage</name>
    <dbReference type="NCBI Taxonomy" id="2100421"/>
    <lineage>
        <taxon>Viruses</taxon>
        <taxon>Duplodnaviria</taxon>
        <taxon>Heunggongvirae</taxon>
        <taxon>Uroviricota</taxon>
        <taxon>Caudoviricetes</taxon>
        <taxon>Peduoviridae</taxon>
        <taxon>Maltschvirus</taxon>
        <taxon>Maltschvirus maltsch</taxon>
    </lineage>
</organism>
<protein>
    <submittedName>
        <fullName evidence="1">Uncharacterized protein</fullName>
    </submittedName>
</protein>
<proteinExistence type="predicted"/>
<reference evidence="1" key="1">
    <citation type="submission" date="2020-04" db="EMBL/GenBank/DDBJ databases">
        <authorList>
            <person name="Chiriac C."/>
            <person name="Salcher M."/>
            <person name="Ghai R."/>
            <person name="Kavagutti S V."/>
        </authorList>
    </citation>
    <scope>NUCLEOTIDE SEQUENCE</scope>
</reference>
<sequence>MLLPVSKLLDYSPVSNQIECPDCGSEFPDDLRECPECWFTEEPLRVRRMRDSD</sequence>